<dbReference type="Proteomes" id="UP000197619">
    <property type="component" value="Unassembled WGS sequence"/>
</dbReference>
<dbReference type="EMBL" id="MUZQ01000413">
    <property type="protein sequence ID" value="OWK51657.1"/>
    <property type="molecule type" value="Genomic_DNA"/>
</dbReference>
<gene>
    <name evidence="1" type="ORF">RLOC_00000554</name>
</gene>
<organism evidence="1 2">
    <name type="scientific">Lonchura striata</name>
    <name type="common">white-rumped munia</name>
    <dbReference type="NCBI Taxonomy" id="40157"/>
    <lineage>
        <taxon>Eukaryota</taxon>
        <taxon>Metazoa</taxon>
        <taxon>Chordata</taxon>
        <taxon>Craniata</taxon>
        <taxon>Vertebrata</taxon>
        <taxon>Euteleostomi</taxon>
        <taxon>Archelosauria</taxon>
        <taxon>Archosauria</taxon>
        <taxon>Dinosauria</taxon>
        <taxon>Saurischia</taxon>
        <taxon>Theropoda</taxon>
        <taxon>Coelurosauria</taxon>
        <taxon>Aves</taxon>
        <taxon>Neognathae</taxon>
        <taxon>Neoaves</taxon>
        <taxon>Telluraves</taxon>
        <taxon>Australaves</taxon>
        <taxon>Passeriformes</taxon>
        <taxon>Passeroidea</taxon>
        <taxon>Estrildidae</taxon>
        <taxon>Estrildinae</taxon>
        <taxon>Lonchura</taxon>
    </lineage>
</organism>
<accession>A0A218UCZ6</accession>
<protein>
    <submittedName>
        <fullName evidence="1">Uncharacterized protein</fullName>
    </submittedName>
</protein>
<name>A0A218UCZ6_9PASE</name>
<reference evidence="1 2" key="1">
    <citation type="submission" date="2017-05" db="EMBL/GenBank/DDBJ databases">
        <title>Genome of assembly of the Bengalese finch, Lonchura striata domestica.</title>
        <authorList>
            <person name="Colquitt B.M."/>
            <person name="Brainard M.S."/>
        </authorList>
    </citation>
    <scope>NUCLEOTIDE SEQUENCE [LARGE SCALE GENOMIC DNA]</scope>
    <source>
        <strain evidence="1">White83orange57</strain>
    </source>
</reference>
<keyword evidence="2" id="KW-1185">Reference proteome</keyword>
<dbReference type="AlphaFoldDB" id="A0A218UCZ6"/>
<proteinExistence type="predicted"/>
<evidence type="ECO:0000313" key="1">
    <source>
        <dbReference type="EMBL" id="OWK51657.1"/>
    </source>
</evidence>
<evidence type="ECO:0000313" key="2">
    <source>
        <dbReference type="Proteomes" id="UP000197619"/>
    </source>
</evidence>
<comment type="caution">
    <text evidence="1">The sequence shown here is derived from an EMBL/GenBank/DDBJ whole genome shotgun (WGS) entry which is preliminary data.</text>
</comment>
<sequence>MLGVSHRKFAAVTSSLALEPGSGLQ</sequence>